<dbReference type="GO" id="GO:0008483">
    <property type="term" value="F:transaminase activity"/>
    <property type="evidence" value="ECO:0007669"/>
    <property type="project" value="UniProtKB-KW"/>
</dbReference>
<dbReference type="PROSITE" id="PS00105">
    <property type="entry name" value="AA_TRANSFER_CLASS_1"/>
    <property type="match status" value="1"/>
</dbReference>
<dbReference type="SUPFAM" id="SSF53383">
    <property type="entry name" value="PLP-dependent transferases"/>
    <property type="match status" value="1"/>
</dbReference>
<evidence type="ECO:0000256" key="2">
    <source>
        <dbReference type="ARBA" id="ARBA00007441"/>
    </source>
</evidence>
<keyword evidence="3 6" id="KW-0032">Aminotransferase</keyword>
<dbReference type="InterPro" id="IPR004839">
    <property type="entry name" value="Aminotransferase_I/II_large"/>
</dbReference>
<dbReference type="Pfam" id="PF00155">
    <property type="entry name" value="Aminotran_1_2"/>
    <property type="match status" value="1"/>
</dbReference>
<dbReference type="OrthoDB" id="231967at2"/>
<proteinExistence type="inferred from homology"/>
<name>A0A5B9W5K9_9BACT</name>
<dbReference type="RefSeq" id="WP_148595212.1">
    <property type="nucleotide sequence ID" value="NZ_CP042997.1"/>
</dbReference>
<dbReference type="InterPro" id="IPR004838">
    <property type="entry name" value="NHTrfase_class1_PyrdxlP-BS"/>
</dbReference>
<keyword evidence="9" id="KW-1185">Reference proteome</keyword>
<evidence type="ECO:0000256" key="3">
    <source>
        <dbReference type="ARBA" id="ARBA00022576"/>
    </source>
</evidence>
<dbReference type="InterPro" id="IPR015421">
    <property type="entry name" value="PyrdxlP-dep_Trfase_major"/>
</dbReference>
<dbReference type="PANTHER" id="PTHR46383:SF3">
    <property type="entry name" value="ASPARTATE AMINOTRANSFERASE-RELATED"/>
    <property type="match status" value="1"/>
</dbReference>
<comment type="similarity">
    <text evidence="2 6">Belongs to the class-I pyridoxal-phosphate-dependent aminotransferase family.</text>
</comment>
<feature type="domain" description="Aminotransferase class I/classII large" evidence="7">
    <location>
        <begin position="30"/>
        <end position="365"/>
    </location>
</feature>
<evidence type="ECO:0000313" key="9">
    <source>
        <dbReference type="Proteomes" id="UP000324233"/>
    </source>
</evidence>
<evidence type="ECO:0000259" key="7">
    <source>
        <dbReference type="Pfam" id="PF00155"/>
    </source>
</evidence>
<evidence type="ECO:0000256" key="5">
    <source>
        <dbReference type="ARBA" id="ARBA00022898"/>
    </source>
</evidence>
<dbReference type="AlphaFoldDB" id="A0A5B9W5K9"/>
<dbReference type="GO" id="GO:0030170">
    <property type="term" value="F:pyridoxal phosphate binding"/>
    <property type="evidence" value="ECO:0007669"/>
    <property type="project" value="InterPro"/>
</dbReference>
<dbReference type="GO" id="GO:0006520">
    <property type="term" value="P:amino acid metabolic process"/>
    <property type="evidence" value="ECO:0007669"/>
    <property type="project" value="InterPro"/>
</dbReference>
<dbReference type="CDD" id="cd00609">
    <property type="entry name" value="AAT_like"/>
    <property type="match status" value="1"/>
</dbReference>
<dbReference type="KEGG" id="agv:OJF2_39570"/>
<accession>A0A5B9W5K9</accession>
<dbReference type="InterPro" id="IPR050596">
    <property type="entry name" value="AspAT/PAT-like"/>
</dbReference>
<dbReference type="Gene3D" id="3.40.640.10">
    <property type="entry name" value="Type I PLP-dependent aspartate aminotransferase-like (Major domain)"/>
    <property type="match status" value="1"/>
</dbReference>
<dbReference type="EC" id="2.6.1.-" evidence="6"/>
<dbReference type="EMBL" id="CP042997">
    <property type="protein sequence ID" value="QEH35405.1"/>
    <property type="molecule type" value="Genomic_DNA"/>
</dbReference>
<sequence>MNDAWLADRMTQIDASGIRKAFEMARAMKDPIDLSIGMPYFDVDDAIKDAAFDAIREGRNQYSVTLGIPELREAIRGSFAGLGHADRDVIVTAGTAGAMLLALIATVNPGDEVIVFDPYFVMYRHQATMAGGVTVVVDTYPDFRIDPAKVAAAMTPRTKAVIVNSPNNPTGVVASTEDMRALALLCKERGILLISDEVYRSLCFDGEARSPAEWNEDVLVVDGFSKALGMTGWRLGYAHGPSRLIQEMAKLQQFTFVCAPTPLQFGVARVLAGGKALDSSSQVEAYSRKRDMVVEALSGLYELTRPAGAFYVFPKAPRGTASEFCAEAIRRELLVIPGNVFSRRDTHFRISYATSDDTLKRGLDVLRSLA</sequence>
<protein>
    <recommendedName>
        <fullName evidence="6">Aminotransferase</fullName>
        <ecNumber evidence="6">2.6.1.-</ecNumber>
    </recommendedName>
</protein>
<gene>
    <name evidence="8" type="ORF">OJF2_39570</name>
</gene>
<reference evidence="8 9" key="1">
    <citation type="submission" date="2019-08" db="EMBL/GenBank/DDBJ databases">
        <title>Deep-cultivation of Planctomycetes and their phenomic and genomic characterization uncovers novel biology.</title>
        <authorList>
            <person name="Wiegand S."/>
            <person name="Jogler M."/>
            <person name="Boedeker C."/>
            <person name="Pinto D."/>
            <person name="Vollmers J."/>
            <person name="Rivas-Marin E."/>
            <person name="Kohn T."/>
            <person name="Peeters S.H."/>
            <person name="Heuer A."/>
            <person name="Rast P."/>
            <person name="Oberbeckmann S."/>
            <person name="Bunk B."/>
            <person name="Jeske O."/>
            <person name="Meyerdierks A."/>
            <person name="Storesund J.E."/>
            <person name="Kallscheuer N."/>
            <person name="Luecker S."/>
            <person name="Lage O.M."/>
            <person name="Pohl T."/>
            <person name="Merkel B.J."/>
            <person name="Hornburger P."/>
            <person name="Mueller R.-W."/>
            <person name="Bruemmer F."/>
            <person name="Labrenz M."/>
            <person name="Spormann A.M."/>
            <person name="Op den Camp H."/>
            <person name="Overmann J."/>
            <person name="Amann R."/>
            <person name="Jetten M.S.M."/>
            <person name="Mascher T."/>
            <person name="Medema M.H."/>
            <person name="Devos D.P."/>
            <person name="Kaster A.-K."/>
            <person name="Ovreas L."/>
            <person name="Rohde M."/>
            <person name="Galperin M.Y."/>
            <person name="Jogler C."/>
        </authorList>
    </citation>
    <scope>NUCLEOTIDE SEQUENCE [LARGE SCALE GENOMIC DNA]</scope>
    <source>
        <strain evidence="8 9">OJF2</strain>
    </source>
</reference>
<keyword evidence="5" id="KW-0663">Pyridoxal phosphate</keyword>
<dbReference type="PANTHER" id="PTHR46383">
    <property type="entry name" value="ASPARTATE AMINOTRANSFERASE"/>
    <property type="match status" value="1"/>
</dbReference>
<organism evidence="8 9">
    <name type="scientific">Aquisphaera giovannonii</name>
    <dbReference type="NCBI Taxonomy" id="406548"/>
    <lineage>
        <taxon>Bacteria</taxon>
        <taxon>Pseudomonadati</taxon>
        <taxon>Planctomycetota</taxon>
        <taxon>Planctomycetia</taxon>
        <taxon>Isosphaerales</taxon>
        <taxon>Isosphaeraceae</taxon>
        <taxon>Aquisphaera</taxon>
    </lineage>
</organism>
<comment type="cofactor">
    <cofactor evidence="1 6">
        <name>pyridoxal 5'-phosphate</name>
        <dbReference type="ChEBI" id="CHEBI:597326"/>
    </cofactor>
</comment>
<keyword evidence="4 6" id="KW-0808">Transferase</keyword>
<evidence type="ECO:0000256" key="4">
    <source>
        <dbReference type="ARBA" id="ARBA00022679"/>
    </source>
</evidence>
<evidence type="ECO:0000256" key="6">
    <source>
        <dbReference type="RuleBase" id="RU000481"/>
    </source>
</evidence>
<dbReference type="InterPro" id="IPR015424">
    <property type="entry name" value="PyrdxlP-dep_Trfase"/>
</dbReference>
<dbReference type="Proteomes" id="UP000324233">
    <property type="component" value="Chromosome"/>
</dbReference>
<evidence type="ECO:0000256" key="1">
    <source>
        <dbReference type="ARBA" id="ARBA00001933"/>
    </source>
</evidence>
<evidence type="ECO:0000313" key="8">
    <source>
        <dbReference type="EMBL" id="QEH35405.1"/>
    </source>
</evidence>